<evidence type="ECO:0000259" key="10">
    <source>
        <dbReference type="PROSITE" id="PS50113"/>
    </source>
</evidence>
<keyword evidence="12" id="KW-1185">Reference proteome</keyword>
<dbReference type="InterPro" id="IPR005467">
    <property type="entry name" value="His_kinase_dom"/>
</dbReference>
<comment type="caution">
    <text evidence="11">The sequence shown here is derived from an EMBL/GenBank/DDBJ whole genome shotgun (WGS) entry which is preliminary data.</text>
</comment>
<dbReference type="PRINTS" id="PR00344">
    <property type="entry name" value="BCTRLSENSOR"/>
</dbReference>
<dbReference type="InterPro" id="IPR013767">
    <property type="entry name" value="PAS_fold"/>
</dbReference>
<dbReference type="InterPro" id="IPR013655">
    <property type="entry name" value="PAS_fold_3"/>
</dbReference>
<reference evidence="11 12" key="1">
    <citation type="submission" date="2019-05" db="EMBL/GenBank/DDBJ databases">
        <title>Verrucobacter flavum gen. nov., sp. nov. a new member of the family Verrucomicrobiaceae.</title>
        <authorList>
            <person name="Szuroczki S."/>
            <person name="Abbaszade G."/>
            <person name="Szabo A."/>
            <person name="Felfoldi T."/>
            <person name="Schumann P."/>
            <person name="Boka K."/>
            <person name="Keki Z."/>
            <person name="Toumi M."/>
            <person name="Toth E."/>
        </authorList>
    </citation>
    <scope>NUCLEOTIDE SEQUENCE [LARGE SCALE GENOMIC DNA]</scope>
    <source>
        <strain evidence="11 12">MG-N-17</strain>
    </source>
</reference>
<dbReference type="FunFam" id="3.30.450.20:FF:000099">
    <property type="entry name" value="Sensory box sensor histidine kinase"/>
    <property type="match status" value="1"/>
</dbReference>
<feature type="domain" description="PAC" evidence="10">
    <location>
        <begin position="476"/>
        <end position="528"/>
    </location>
</feature>
<dbReference type="PANTHER" id="PTHR43047:SF78">
    <property type="entry name" value="SENSORY_REGULATORY PROTEIN RPFC"/>
    <property type="match status" value="1"/>
</dbReference>
<evidence type="ECO:0000313" key="12">
    <source>
        <dbReference type="Proteomes" id="UP000306196"/>
    </source>
</evidence>
<dbReference type="SUPFAM" id="SSF55874">
    <property type="entry name" value="ATPase domain of HSP90 chaperone/DNA topoisomerase II/histidine kinase"/>
    <property type="match status" value="1"/>
</dbReference>
<feature type="domain" description="PAC" evidence="10">
    <location>
        <begin position="220"/>
        <end position="276"/>
    </location>
</feature>
<dbReference type="Gene3D" id="1.10.287.130">
    <property type="match status" value="1"/>
</dbReference>
<comment type="catalytic activity">
    <reaction evidence="1">
        <text>ATP + protein L-histidine = ADP + protein N-phospho-L-histidine.</text>
        <dbReference type="EC" id="2.7.13.3"/>
    </reaction>
</comment>
<keyword evidence="3 6" id="KW-0597">Phosphoprotein</keyword>
<feature type="domain" description="Response regulatory" evidence="8">
    <location>
        <begin position="922"/>
        <end position="1035"/>
    </location>
</feature>
<dbReference type="Pfam" id="PF08447">
    <property type="entry name" value="PAS_3"/>
    <property type="match status" value="1"/>
</dbReference>
<accession>A0A5R8KAJ1</accession>
<dbReference type="GO" id="GO:0000155">
    <property type="term" value="F:phosphorelay sensor kinase activity"/>
    <property type="evidence" value="ECO:0007669"/>
    <property type="project" value="InterPro"/>
</dbReference>
<dbReference type="RefSeq" id="WP_138087744.1">
    <property type="nucleotide sequence ID" value="NZ_VAUV01000014.1"/>
</dbReference>
<dbReference type="PROSITE" id="PS50112">
    <property type="entry name" value="PAS"/>
    <property type="match status" value="2"/>
</dbReference>
<gene>
    <name evidence="11" type="ORF">FEM03_18330</name>
</gene>
<dbReference type="Pfam" id="PF02518">
    <property type="entry name" value="HATPase_c"/>
    <property type="match status" value="1"/>
</dbReference>
<dbReference type="InterPro" id="IPR036097">
    <property type="entry name" value="HisK_dim/P_sf"/>
</dbReference>
<dbReference type="PROSITE" id="PS50110">
    <property type="entry name" value="RESPONSE_REGULATORY"/>
    <property type="match status" value="2"/>
</dbReference>
<dbReference type="CDD" id="cd00082">
    <property type="entry name" value="HisKA"/>
    <property type="match status" value="1"/>
</dbReference>
<dbReference type="InterPro" id="IPR013656">
    <property type="entry name" value="PAS_4"/>
</dbReference>
<dbReference type="SUPFAM" id="SSF47384">
    <property type="entry name" value="Homodimeric domain of signal transducing histidine kinase"/>
    <property type="match status" value="1"/>
</dbReference>
<dbReference type="SUPFAM" id="SSF55785">
    <property type="entry name" value="PYP-like sensor domain (PAS domain)"/>
    <property type="match status" value="4"/>
</dbReference>
<dbReference type="InterPro" id="IPR003661">
    <property type="entry name" value="HisK_dim/P_dom"/>
</dbReference>
<dbReference type="EC" id="2.7.13.3" evidence="2"/>
<dbReference type="Proteomes" id="UP000306196">
    <property type="component" value="Unassembled WGS sequence"/>
</dbReference>
<evidence type="ECO:0000256" key="1">
    <source>
        <dbReference type="ARBA" id="ARBA00000085"/>
    </source>
</evidence>
<dbReference type="InterPro" id="IPR001789">
    <property type="entry name" value="Sig_transdc_resp-reg_receiver"/>
</dbReference>
<dbReference type="Pfam" id="PF00072">
    <property type="entry name" value="Response_reg"/>
    <property type="match status" value="1"/>
</dbReference>
<dbReference type="Gene3D" id="3.30.450.20">
    <property type="entry name" value="PAS domain"/>
    <property type="match status" value="4"/>
</dbReference>
<dbReference type="InterPro" id="IPR001610">
    <property type="entry name" value="PAC"/>
</dbReference>
<feature type="domain" description="Response regulatory" evidence="8">
    <location>
        <begin position="15"/>
        <end position="132"/>
    </location>
</feature>
<dbReference type="InterPro" id="IPR036890">
    <property type="entry name" value="HATPase_C_sf"/>
</dbReference>
<dbReference type="PANTHER" id="PTHR43047">
    <property type="entry name" value="TWO-COMPONENT HISTIDINE PROTEIN KINASE"/>
    <property type="match status" value="1"/>
</dbReference>
<feature type="domain" description="Histidine kinase" evidence="7">
    <location>
        <begin position="671"/>
        <end position="892"/>
    </location>
</feature>
<name>A0A5R8KAJ1_9BACT</name>
<dbReference type="SMART" id="SM00086">
    <property type="entry name" value="PAC"/>
    <property type="match status" value="4"/>
</dbReference>
<protein>
    <recommendedName>
        <fullName evidence="2">histidine kinase</fullName>
        <ecNumber evidence="2">2.7.13.3</ecNumber>
    </recommendedName>
</protein>
<dbReference type="SMART" id="SM00387">
    <property type="entry name" value="HATPase_c"/>
    <property type="match status" value="1"/>
</dbReference>
<dbReference type="PROSITE" id="PS50113">
    <property type="entry name" value="PAC"/>
    <property type="match status" value="4"/>
</dbReference>
<evidence type="ECO:0000256" key="5">
    <source>
        <dbReference type="ARBA" id="ARBA00022777"/>
    </source>
</evidence>
<evidence type="ECO:0000256" key="6">
    <source>
        <dbReference type="PROSITE-ProRule" id="PRU00169"/>
    </source>
</evidence>
<keyword evidence="5" id="KW-0418">Kinase</keyword>
<evidence type="ECO:0000259" key="8">
    <source>
        <dbReference type="PROSITE" id="PS50110"/>
    </source>
</evidence>
<evidence type="ECO:0000256" key="4">
    <source>
        <dbReference type="ARBA" id="ARBA00022679"/>
    </source>
</evidence>
<evidence type="ECO:0000256" key="2">
    <source>
        <dbReference type="ARBA" id="ARBA00012438"/>
    </source>
</evidence>
<evidence type="ECO:0000259" key="9">
    <source>
        <dbReference type="PROSITE" id="PS50112"/>
    </source>
</evidence>
<dbReference type="EMBL" id="VAUV01000014">
    <property type="protein sequence ID" value="TLD69328.1"/>
    <property type="molecule type" value="Genomic_DNA"/>
</dbReference>
<dbReference type="InterPro" id="IPR000014">
    <property type="entry name" value="PAS"/>
</dbReference>
<feature type="modified residue" description="4-aspartylphosphate" evidence="6">
    <location>
        <position position="63"/>
    </location>
</feature>
<dbReference type="InterPro" id="IPR004358">
    <property type="entry name" value="Sig_transdc_His_kin-like_C"/>
</dbReference>
<dbReference type="InterPro" id="IPR011006">
    <property type="entry name" value="CheY-like_superfamily"/>
</dbReference>
<dbReference type="AlphaFoldDB" id="A0A5R8KAJ1"/>
<dbReference type="CDD" id="cd00130">
    <property type="entry name" value="PAS"/>
    <property type="match status" value="2"/>
</dbReference>
<keyword evidence="4" id="KW-0808">Transferase</keyword>
<proteinExistence type="predicted"/>
<dbReference type="OrthoDB" id="9815750at2"/>
<feature type="modified residue" description="4-aspartylphosphate" evidence="6">
    <location>
        <position position="971"/>
    </location>
</feature>
<dbReference type="SUPFAM" id="SSF52172">
    <property type="entry name" value="CheY-like"/>
    <property type="match status" value="2"/>
</dbReference>
<dbReference type="SMART" id="SM00448">
    <property type="entry name" value="REC"/>
    <property type="match status" value="2"/>
</dbReference>
<feature type="domain" description="PAC" evidence="10">
    <location>
        <begin position="601"/>
        <end position="653"/>
    </location>
</feature>
<evidence type="ECO:0000313" key="11">
    <source>
        <dbReference type="EMBL" id="TLD69328.1"/>
    </source>
</evidence>
<dbReference type="Gene3D" id="3.30.565.10">
    <property type="entry name" value="Histidine kinase-like ATPase, C-terminal domain"/>
    <property type="match status" value="1"/>
</dbReference>
<dbReference type="NCBIfam" id="TIGR00229">
    <property type="entry name" value="sensory_box"/>
    <property type="match status" value="4"/>
</dbReference>
<dbReference type="SMART" id="SM00388">
    <property type="entry name" value="HisKA"/>
    <property type="match status" value="1"/>
</dbReference>
<feature type="domain" description="PAS" evidence="9">
    <location>
        <begin position="403"/>
        <end position="473"/>
    </location>
</feature>
<dbReference type="GO" id="GO:0006355">
    <property type="term" value="P:regulation of DNA-templated transcription"/>
    <property type="evidence" value="ECO:0007669"/>
    <property type="project" value="InterPro"/>
</dbReference>
<dbReference type="SMART" id="SM00091">
    <property type="entry name" value="PAS"/>
    <property type="match status" value="3"/>
</dbReference>
<dbReference type="FunFam" id="3.30.565.10:FF:000006">
    <property type="entry name" value="Sensor histidine kinase WalK"/>
    <property type="match status" value="1"/>
</dbReference>
<dbReference type="Pfam" id="PF00512">
    <property type="entry name" value="HisKA"/>
    <property type="match status" value="1"/>
</dbReference>
<dbReference type="PROSITE" id="PS50109">
    <property type="entry name" value="HIS_KIN"/>
    <property type="match status" value="1"/>
</dbReference>
<evidence type="ECO:0000256" key="3">
    <source>
        <dbReference type="ARBA" id="ARBA00022553"/>
    </source>
</evidence>
<dbReference type="InterPro" id="IPR035965">
    <property type="entry name" value="PAS-like_dom_sf"/>
</dbReference>
<dbReference type="InterPro" id="IPR000700">
    <property type="entry name" value="PAS-assoc_C"/>
</dbReference>
<feature type="domain" description="PAC" evidence="10">
    <location>
        <begin position="350"/>
        <end position="402"/>
    </location>
</feature>
<dbReference type="CDD" id="cd00156">
    <property type="entry name" value="REC"/>
    <property type="match status" value="1"/>
</dbReference>
<feature type="domain" description="PAS" evidence="9">
    <location>
        <begin position="277"/>
        <end position="347"/>
    </location>
</feature>
<dbReference type="InterPro" id="IPR003594">
    <property type="entry name" value="HATPase_dom"/>
</dbReference>
<dbReference type="Pfam" id="PF00989">
    <property type="entry name" value="PAS"/>
    <property type="match status" value="1"/>
</dbReference>
<sequence length="1037" mass="116622">MDRSLHPTESTYRASILLVDENEASRVAMVELLQPYFFVSAVVSTQAGLSALDRGLPDMVLCDEHNGPALLKSIRGNPKWETLLVLLLTKSGAGSGAEEVELLPRRVELLADDYLPMPCPAHHLLARVQTHLKSRLRNREMEERLRENEAILQSLMMSATDCLMMVDLGGEVLWISESGRRSMEMQEEVSSAWRRRSWMEFWSDPVTQQEAAKAMEVARRRGTGRFRGHCPTAEGNSRWWEVTVTPILNATGQPGSLLCVMHDVTEMMRAEQSLRESESRWRELTHAIPHLVWSCTPDAWTDFLNGQWEVYSGIPAEENLGDAWQTLVHPEDIDPLKEKWSRVAEVGPSFSSEMRILRRDGEYRWFKVNALPERDVEGRIVKWYGSNTEIEDLKRAEAALRENEARLAAIFQQAGAGIVQMDAEGRYLMVNDAYCEITGRDRGELMRLTYRDTTHPEDFEVSLPPFNALFEGGPPFVIEKRYLRPDGSHVWARKSLVGMKDEGGNVVAALAIVHDISESREAENELLDREAQLSLVTNHAPVLLAQLDANLRYKFVNRHYAARYEVTPEAMVGKALHEVIGFDALHVAMPFIHRVLAGERVEYELNIPYSKLGNRWTHVVYVPDFNTEGKVVSFLVVLTDMTARKQSERELEQARDEALAASRAKDDFLARLSHELRTPLNPALLVASEAASNPLLPKEIRSDFETIRKHVDLEARLIDDLLDLTSITRNKLTLESRPVHIQSVLEDAIKTVQADASQKRLRFDLRLNEPRVVVNGDAVRLQQIVWNVLKNAIKFSAEGTTIQVATRVVDGRHVMEIRDDGIGMVPEELERIFHAFAQGQHAEKSAVHRFGGLGLGLTISRMLVELHNGEIRAESGGRGEGSAFFIELPVAELRDRDQNQAESTARVETTRVDVGVAPRHLRILLVEDHEPTREAMASLLKRRQHQVVAVGSVAEGLKVAETNIFDLLISDIGLPDGSGYDLMEALHGSCGIPGIALTGYGMEQDVERSREVGFATHLTKPVRVQVLEEAIVRSLSR</sequence>
<dbReference type="Pfam" id="PF08448">
    <property type="entry name" value="PAS_4"/>
    <property type="match status" value="2"/>
</dbReference>
<dbReference type="Gene3D" id="3.40.50.2300">
    <property type="match status" value="2"/>
</dbReference>
<evidence type="ECO:0000259" key="7">
    <source>
        <dbReference type="PROSITE" id="PS50109"/>
    </source>
</evidence>
<organism evidence="11 12">
    <name type="scientific">Phragmitibacter flavus</name>
    <dbReference type="NCBI Taxonomy" id="2576071"/>
    <lineage>
        <taxon>Bacteria</taxon>
        <taxon>Pseudomonadati</taxon>
        <taxon>Verrucomicrobiota</taxon>
        <taxon>Verrucomicrobiia</taxon>
        <taxon>Verrucomicrobiales</taxon>
        <taxon>Verrucomicrobiaceae</taxon>
        <taxon>Phragmitibacter</taxon>
    </lineage>
</organism>